<evidence type="ECO:0000256" key="1">
    <source>
        <dbReference type="SAM" id="Phobius"/>
    </source>
</evidence>
<name>A0A9D1L8F9_9FIRM</name>
<dbReference type="EMBL" id="DVMO01000025">
    <property type="protein sequence ID" value="HIU27068.1"/>
    <property type="molecule type" value="Genomic_DNA"/>
</dbReference>
<evidence type="ECO:0000313" key="2">
    <source>
        <dbReference type="EMBL" id="HIU27068.1"/>
    </source>
</evidence>
<gene>
    <name evidence="2" type="ORF">IAD16_01645</name>
</gene>
<protein>
    <submittedName>
        <fullName evidence="2">Uncharacterized protein</fullName>
    </submittedName>
</protein>
<reference evidence="2" key="1">
    <citation type="submission" date="2020-10" db="EMBL/GenBank/DDBJ databases">
        <authorList>
            <person name="Gilroy R."/>
        </authorList>
    </citation>
    <scope>NUCLEOTIDE SEQUENCE</scope>
    <source>
        <strain evidence="2">11300</strain>
    </source>
</reference>
<accession>A0A9D1L8F9</accession>
<feature type="transmembrane region" description="Helical" evidence="1">
    <location>
        <begin position="29"/>
        <end position="49"/>
    </location>
</feature>
<proteinExistence type="predicted"/>
<organism evidence="2 3">
    <name type="scientific">Candidatus Fimisoma avicola</name>
    <dbReference type="NCBI Taxonomy" id="2840826"/>
    <lineage>
        <taxon>Bacteria</taxon>
        <taxon>Bacillati</taxon>
        <taxon>Bacillota</taxon>
        <taxon>Clostridia</taxon>
        <taxon>Eubacteriales</taxon>
        <taxon>Candidatus Fimisoma</taxon>
    </lineage>
</organism>
<comment type="caution">
    <text evidence="2">The sequence shown here is derived from an EMBL/GenBank/DDBJ whole genome shotgun (WGS) entry which is preliminary data.</text>
</comment>
<keyword evidence="1" id="KW-0812">Transmembrane</keyword>
<dbReference type="Proteomes" id="UP000824091">
    <property type="component" value="Unassembled WGS sequence"/>
</dbReference>
<sequence length="105" mass="11765">MNTEKSVLCMNPEDTKEYLDGPMVTLTRLIVRVIGIPLLTYANIVSVIVTAQAKQEVIKTDYYSKVLTISWGAGAEKGSYVYGWDTHPICYIYDSTKSPDVYYGV</sequence>
<dbReference type="AlphaFoldDB" id="A0A9D1L8F9"/>
<evidence type="ECO:0000313" key="3">
    <source>
        <dbReference type="Proteomes" id="UP000824091"/>
    </source>
</evidence>
<keyword evidence="1" id="KW-1133">Transmembrane helix</keyword>
<reference evidence="2" key="2">
    <citation type="journal article" date="2021" name="PeerJ">
        <title>Extensive microbial diversity within the chicken gut microbiome revealed by metagenomics and culture.</title>
        <authorList>
            <person name="Gilroy R."/>
            <person name="Ravi A."/>
            <person name="Getino M."/>
            <person name="Pursley I."/>
            <person name="Horton D.L."/>
            <person name="Alikhan N.F."/>
            <person name="Baker D."/>
            <person name="Gharbi K."/>
            <person name="Hall N."/>
            <person name="Watson M."/>
            <person name="Adriaenssens E.M."/>
            <person name="Foster-Nyarko E."/>
            <person name="Jarju S."/>
            <person name="Secka A."/>
            <person name="Antonio M."/>
            <person name="Oren A."/>
            <person name="Chaudhuri R.R."/>
            <person name="La Ragione R."/>
            <person name="Hildebrand F."/>
            <person name="Pallen M.J."/>
        </authorList>
    </citation>
    <scope>NUCLEOTIDE SEQUENCE</scope>
    <source>
        <strain evidence="2">11300</strain>
    </source>
</reference>
<keyword evidence="1" id="KW-0472">Membrane</keyword>